<dbReference type="Pfam" id="PF00126">
    <property type="entry name" value="HTH_1"/>
    <property type="match status" value="1"/>
</dbReference>
<dbReference type="CDD" id="cd08422">
    <property type="entry name" value="PBP2_CrgA_like"/>
    <property type="match status" value="1"/>
</dbReference>
<evidence type="ECO:0000256" key="2">
    <source>
        <dbReference type="ARBA" id="ARBA00023015"/>
    </source>
</evidence>
<organism evidence="6 7">
    <name type="scientific">Dyella dinghuensis</name>
    <dbReference type="NCBI Taxonomy" id="1920169"/>
    <lineage>
        <taxon>Bacteria</taxon>
        <taxon>Pseudomonadati</taxon>
        <taxon>Pseudomonadota</taxon>
        <taxon>Gammaproteobacteria</taxon>
        <taxon>Lysobacterales</taxon>
        <taxon>Rhodanobacteraceae</taxon>
        <taxon>Dyella</taxon>
    </lineage>
</organism>
<dbReference type="FunFam" id="1.10.10.10:FF:000001">
    <property type="entry name" value="LysR family transcriptional regulator"/>
    <property type="match status" value="1"/>
</dbReference>
<protein>
    <submittedName>
        <fullName evidence="6">LysR family transcriptional regulator</fullName>
    </submittedName>
</protein>
<dbReference type="Gene3D" id="1.10.10.10">
    <property type="entry name" value="Winged helix-like DNA-binding domain superfamily/Winged helix DNA-binding domain"/>
    <property type="match status" value="1"/>
</dbReference>
<dbReference type="PROSITE" id="PS50931">
    <property type="entry name" value="HTH_LYSR"/>
    <property type="match status" value="1"/>
</dbReference>
<dbReference type="RefSeq" id="WP_126672381.1">
    <property type="nucleotide sequence ID" value="NZ_RYZR01000003.1"/>
</dbReference>
<keyword evidence="2" id="KW-0805">Transcription regulation</keyword>
<evidence type="ECO:0000313" key="6">
    <source>
        <dbReference type="EMBL" id="RUL65750.1"/>
    </source>
</evidence>
<dbReference type="PANTHER" id="PTHR30537:SF5">
    <property type="entry name" value="HTH-TYPE TRANSCRIPTIONAL ACTIVATOR TTDR-RELATED"/>
    <property type="match status" value="1"/>
</dbReference>
<dbReference type="InterPro" id="IPR058163">
    <property type="entry name" value="LysR-type_TF_proteobact-type"/>
</dbReference>
<dbReference type="InterPro" id="IPR036390">
    <property type="entry name" value="WH_DNA-bd_sf"/>
</dbReference>
<comment type="similarity">
    <text evidence="1">Belongs to the LysR transcriptional regulatory family.</text>
</comment>
<dbReference type="AlphaFoldDB" id="A0A3S0QY89"/>
<evidence type="ECO:0000256" key="4">
    <source>
        <dbReference type="ARBA" id="ARBA00023163"/>
    </source>
</evidence>
<accession>A0A3S0QY89</accession>
<proteinExistence type="inferred from homology"/>
<evidence type="ECO:0000256" key="3">
    <source>
        <dbReference type="ARBA" id="ARBA00023125"/>
    </source>
</evidence>
<dbReference type="SUPFAM" id="SSF46785">
    <property type="entry name" value="Winged helix' DNA-binding domain"/>
    <property type="match status" value="1"/>
</dbReference>
<dbReference type="GO" id="GO:0003700">
    <property type="term" value="F:DNA-binding transcription factor activity"/>
    <property type="evidence" value="ECO:0007669"/>
    <property type="project" value="InterPro"/>
</dbReference>
<dbReference type="InterPro" id="IPR036388">
    <property type="entry name" value="WH-like_DNA-bd_sf"/>
</dbReference>
<dbReference type="SUPFAM" id="SSF53850">
    <property type="entry name" value="Periplasmic binding protein-like II"/>
    <property type="match status" value="1"/>
</dbReference>
<dbReference type="EMBL" id="RYZR01000003">
    <property type="protein sequence ID" value="RUL65750.1"/>
    <property type="molecule type" value="Genomic_DNA"/>
</dbReference>
<evidence type="ECO:0000313" key="7">
    <source>
        <dbReference type="Proteomes" id="UP000267077"/>
    </source>
</evidence>
<dbReference type="Gene3D" id="3.40.190.290">
    <property type="match status" value="1"/>
</dbReference>
<feature type="domain" description="HTH lysR-type" evidence="5">
    <location>
        <begin position="3"/>
        <end position="60"/>
    </location>
</feature>
<evidence type="ECO:0000256" key="1">
    <source>
        <dbReference type="ARBA" id="ARBA00009437"/>
    </source>
</evidence>
<reference evidence="6 7" key="1">
    <citation type="submission" date="2018-12" db="EMBL/GenBank/DDBJ databases">
        <title>Dyella dinghuensis sp. nov. DHOA06 and Dyella choica sp. nov. 4M-K27, isolated from forest soil.</title>
        <authorList>
            <person name="Qiu L.-H."/>
            <person name="Gao Z.-H."/>
        </authorList>
    </citation>
    <scope>NUCLEOTIDE SEQUENCE [LARGE SCALE GENOMIC DNA]</scope>
    <source>
        <strain evidence="6 7">DHOA06</strain>
    </source>
</reference>
<keyword evidence="7" id="KW-1185">Reference proteome</keyword>
<dbReference type="InterPro" id="IPR000847">
    <property type="entry name" value="LysR_HTH_N"/>
</dbReference>
<comment type="caution">
    <text evidence="6">The sequence shown here is derived from an EMBL/GenBank/DDBJ whole genome shotgun (WGS) entry which is preliminary data.</text>
</comment>
<keyword evidence="4" id="KW-0804">Transcription</keyword>
<dbReference type="Proteomes" id="UP000267077">
    <property type="component" value="Unassembled WGS sequence"/>
</dbReference>
<dbReference type="PANTHER" id="PTHR30537">
    <property type="entry name" value="HTH-TYPE TRANSCRIPTIONAL REGULATOR"/>
    <property type="match status" value="1"/>
</dbReference>
<sequence>MTDELSDLRLFVRIVAAGSLSEAARRLHSSLPSMSRRLMAMEERLGVRLIDRGTRHFKLTEEGSLLYERGIAILNDLDDLTSQVSASIAIPQGHIRVGAPMEIGRRRFGPLIADFTRKYPRVSVELALTDSPIDVLGSDLDIGVLWNKPTDGSMVVRLLLASRGVICASPEYLAAHGTPEKPDDLLSHECILLMFGRHVYDRWPFQEDGKEREIQVHGSLCCDNTEVVRGWALAGCGVATRALWDIEEDLAEGRLIELLKPYSCDEINLYIAYPTRAHLPPRVRVFIDFLVERISGSP</sequence>
<dbReference type="InterPro" id="IPR005119">
    <property type="entry name" value="LysR_subst-bd"/>
</dbReference>
<dbReference type="Pfam" id="PF03466">
    <property type="entry name" value="LysR_substrate"/>
    <property type="match status" value="1"/>
</dbReference>
<evidence type="ECO:0000259" key="5">
    <source>
        <dbReference type="PROSITE" id="PS50931"/>
    </source>
</evidence>
<gene>
    <name evidence="6" type="ORF">EKH79_03300</name>
</gene>
<dbReference type="OrthoDB" id="9810065at2"/>
<dbReference type="GO" id="GO:0003677">
    <property type="term" value="F:DNA binding"/>
    <property type="evidence" value="ECO:0007669"/>
    <property type="project" value="UniProtKB-KW"/>
</dbReference>
<name>A0A3S0QY89_9GAMM</name>
<dbReference type="FunFam" id="3.40.190.290:FF:000001">
    <property type="entry name" value="Transcriptional regulator, LysR family"/>
    <property type="match status" value="1"/>
</dbReference>
<keyword evidence="3" id="KW-0238">DNA-binding</keyword>